<dbReference type="Pfam" id="PF04832">
    <property type="entry name" value="SOUL"/>
    <property type="match status" value="1"/>
</dbReference>
<dbReference type="Gene3D" id="3.20.80.10">
    <property type="entry name" value="Regulatory factor, effector binding domain"/>
    <property type="match status" value="1"/>
</dbReference>
<dbReference type="InParanoid" id="A0A2G5F195"/>
<keyword evidence="3" id="KW-1185">Reference proteome</keyword>
<name>A0A2G5F195_AQUCA</name>
<evidence type="ECO:0000313" key="3">
    <source>
        <dbReference type="Proteomes" id="UP000230069"/>
    </source>
</evidence>
<dbReference type="PANTHER" id="PTHR11220:SF36">
    <property type="entry name" value="SOUL HEME-BINDING PROTEIN"/>
    <property type="match status" value="1"/>
</dbReference>
<dbReference type="AlphaFoldDB" id="A0A2G5F195"/>
<evidence type="ECO:0000256" key="1">
    <source>
        <dbReference type="ARBA" id="ARBA00009817"/>
    </source>
</evidence>
<dbReference type="InterPro" id="IPR011256">
    <property type="entry name" value="Reg_factor_effector_dom_sf"/>
</dbReference>
<dbReference type="InterPro" id="IPR006917">
    <property type="entry name" value="SOUL_heme-bd"/>
</dbReference>
<dbReference type="EMBL" id="KZ305019">
    <property type="protein sequence ID" value="PIA61795.1"/>
    <property type="molecule type" value="Genomic_DNA"/>
</dbReference>
<evidence type="ECO:0000313" key="2">
    <source>
        <dbReference type="EMBL" id="PIA61795.1"/>
    </source>
</evidence>
<dbReference type="OrthoDB" id="6424451at2759"/>
<reference evidence="2 3" key="1">
    <citation type="submission" date="2017-09" db="EMBL/GenBank/DDBJ databases">
        <title>WGS assembly of Aquilegia coerulea Goldsmith.</title>
        <authorList>
            <person name="Hodges S."/>
            <person name="Kramer E."/>
            <person name="Nordborg M."/>
            <person name="Tomkins J."/>
            <person name="Borevitz J."/>
            <person name="Derieg N."/>
            <person name="Yan J."/>
            <person name="Mihaltcheva S."/>
            <person name="Hayes R.D."/>
            <person name="Rokhsar D."/>
        </authorList>
    </citation>
    <scope>NUCLEOTIDE SEQUENCE [LARGE SCALE GENOMIC DNA]</scope>
    <source>
        <strain evidence="3">cv. Goldsmith</strain>
    </source>
</reference>
<accession>A0A2G5F195</accession>
<dbReference type="PANTHER" id="PTHR11220">
    <property type="entry name" value="HEME-BINDING PROTEIN-RELATED"/>
    <property type="match status" value="1"/>
</dbReference>
<sequence>MTAPILTSITLEANRLEYYVRFFVSTKFNGRPPSPLPELNLQLGQWRTHCVAVRKFSGFARNDTISKEVQALVTSIGRLQTSYSAELLDKSSYTVAQYNASFHNVGRLNEVWMNATRITTGGCQSFQRLN</sequence>
<protein>
    <submittedName>
        <fullName evidence="2">Uncharacterized protein</fullName>
    </submittedName>
</protein>
<gene>
    <name evidence="2" type="ORF">AQUCO_00200057v1</name>
</gene>
<proteinExistence type="inferred from homology"/>
<organism evidence="2 3">
    <name type="scientific">Aquilegia coerulea</name>
    <name type="common">Rocky mountain columbine</name>
    <dbReference type="NCBI Taxonomy" id="218851"/>
    <lineage>
        <taxon>Eukaryota</taxon>
        <taxon>Viridiplantae</taxon>
        <taxon>Streptophyta</taxon>
        <taxon>Embryophyta</taxon>
        <taxon>Tracheophyta</taxon>
        <taxon>Spermatophyta</taxon>
        <taxon>Magnoliopsida</taxon>
        <taxon>Ranunculales</taxon>
        <taxon>Ranunculaceae</taxon>
        <taxon>Thalictroideae</taxon>
        <taxon>Aquilegia</taxon>
    </lineage>
</organism>
<comment type="similarity">
    <text evidence="1">Belongs to the HEBP family.</text>
</comment>
<dbReference type="SUPFAM" id="SSF55136">
    <property type="entry name" value="Probable bacterial effector-binding domain"/>
    <property type="match status" value="1"/>
</dbReference>
<dbReference type="Proteomes" id="UP000230069">
    <property type="component" value="Unassembled WGS sequence"/>
</dbReference>